<dbReference type="STRING" id="189425.PGRAT_09240"/>
<dbReference type="KEGG" id="pgm:PGRAT_09240"/>
<dbReference type="AlphaFoldDB" id="A0A089M201"/>
<dbReference type="EMBL" id="CP009287">
    <property type="protein sequence ID" value="AIQ67796.1"/>
    <property type="molecule type" value="Genomic_DNA"/>
</dbReference>
<keyword evidence="2" id="KW-1185">Reference proteome</keyword>
<reference evidence="1 2" key="1">
    <citation type="submission" date="2014-08" db="EMBL/GenBank/DDBJ databases">
        <title>Comparative genomics of the Paenibacillus odorifer group.</title>
        <authorList>
            <person name="den Bakker H.C."/>
            <person name="Tsai Y.-C."/>
            <person name="Martin N."/>
            <person name="Korlach J."/>
            <person name="Wiedmann M."/>
        </authorList>
    </citation>
    <scope>NUCLEOTIDE SEQUENCE [LARGE SCALE GENOMIC DNA]</scope>
    <source>
        <strain evidence="1 2">DSM 15220</strain>
    </source>
</reference>
<accession>A0A089M201</accession>
<protein>
    <submittedName>
        <fullName evidence="1">Uncharacterized protein</fullName>
    </submittedName>
</protein>
<name>A0A089M201_9BACL</name>
<gene>
    <name evidence="1" type="ORF">PGRAT_09240</name>
</gene>
<organism evidence="1 2">
    <name type="scientific">Paenibacillus graminis</name>
    <dbReference type="NCBI Taxonomy" id="189425"/>
    <lineage>
        <taxon>Bacteria</taxon>
        <taxon>Bacillati</taxon>
        <taxon>Bacillota</taxon>
        <taxon>Bacilli</taxon>
        <taxon>Bacillales</taxon>
        <taxon>Paenibacillaceae</taxon>
        <taxon>Paenibacillus</taxon>
    </lineage>
</organism>
<proteinExistence type="predicted"/>
<dbReference type="HOGENOM" id="CLU_2701254_0_0_9"/>
<evidence type="ECO:0000313" key="1">
    <source>
        <dbReference type="EMBL" id="AIQ67796.1"/>
    </source>
</evidence>
<dbReference type="Proteomes" id="UP000029500">
    <property type="component" value="Chromosome"/>
</dbReference>
<sequence length="73" mass="8269">MHFLQQKVYISAVNLNLLHFVQLVSVISPPKGLFSGIYCTECSRYFFRLMWDQSVAECAADSLLRLTGGTFCC</sequence>
<evidence type="ECO:0000313" key="2">
    <source>
        <dbReference type="Proteomes" id="UP000029500"/>
    </source>
</evidence>